<dbReference type="Proteomes" id="UP000824782">
    <property type="component" value="Unassembled WGS sequence"/>
</dbReference>
<organism evidence="1 2">
    <name type="scientific">Engystomops pustulosus</name>
    <name type="common">Tungara frog</name>
    <name type="synonym">Physalaemus pustulosus</name>
    <dbReference type="NCBI Taxonomy" id="76066"/>
    <lineage>
        <taxon>Eukaryota</taxon>
        <taxon>Metazoa</taxon>
        <taxon>Chordata</taxon>
        <taxon>Craniata</taxon>
        <taxon>Vertebrata</taxon>
        <taxon>Euteleostomi</taxon>
        <taxon>Amphibia</taxon>
        <taxon>Batrachia</taxon>
        <taxon>Anura</taxon>
        <taxon>Neobatrachia</taxon>
        <taxon>Hyloidea</taxon>
        <taxon>Leptodactylidae</taxon>
        <taxon>Leiuperinae</taxon>
        <taxon>Engystomops</taxon>
    </lineage>
</organism>
<sequence>MFEQWGRCSRISTFIVQSAVGCMDMGIALCRKQPRITHINNLTPQHPMVKAITLSLLTDPPKYKFQKTLLLNHLDSDYLVWKFLALHLVTFFNCP</sequence>
<keyword evidence="2" id="KW-1185">Reference proteome</keyword>
<evidence type="ECO:0000313" key="1">
    <source>
        <dbReference type="EMBL" id="KAG8542055.1"/>
    </source>
</evidence>
<accession>A0AAV6Z456</accession>
<dbReference type="PROSITE" id="PS51257">
    <property type="entry name" value="PROKAR_LIPOPROTEIN"/>
    <property type="match status" value="1"/>
</dbReference>
<proteinExistence type="predicted"/>
<protein>
    <submittedName>
        <fullName evidence="1">Uncharacterized protein</fullName>
    </submittedName>
</protein>
<dbReference type="EMBL" id="WNYA01005808">
    <property type="protein sequence ID" value="KAG8542055.1"/>
    <property type="molecule type" value="Genomic_DNA"/>
</dbReference>
<reference evidence="1" key="1">
    <citation type="thesis" date="2020" institute="ProQuest LLC" country="789 East Eisenhower Parkway, Ann Arbor, MI, USA">
        <title>Comparative Genomics and Chromosome Evolution.</title>
        <authorList>
            <person name="Mudd A.B."/>
        </authorList>
    </citation>
    <scope>NUCLEOTIDE SEQUENCE</scope>
    <source>
        <strain evidence="1">237g6f4</strain>
        <tissue evidence="1">Blood</tissue>
    </source>
</reference>
<comment type="caution">
    <text evidence="1">The sequence shown here is derived from an EMBL/GenBank/DDBJ whole genome shotgun (WGS) entry which is preliminary data.</text>
</comment>
<evidence type="ECO:0000313" key="2">
    <source>
        <dbReference type="Proteomes" id="UP000824782"/>
    </source>
</evidence>
<name>A0AAV6Z456_ENGPU</name>
<dbReference type="AlphaFoldDB" id="A0AAV6Z456"/>
<gene>
    <name evidence="1" type="ORF">GDO81_027581</name>
</gene>